<dbReference type="EMBL" id="JBHUCO010000002">
    <property type="protein sequence ID" value="MFD1516459.1"/>
    <property type="molecule type" value="Genomic_DNA"/>
</dbReference>
<dbReference type="InterPro" id="IPR000572">
    <property type="entry name" value="OxRdtase_Mopterin-bd_dom"/>
</dbReference>
<reference evidence="5" key="1">
    <citation type="journal article" date="2019" name="Int. J. Syst. Evol. Microbiol.">
        <title>The Global Catalogue of Microorganisms (GCM) 10K type strain sequencing project: providing services to taxonomists for standard genome sequencing and annotation.</title>
        <authorList>
            <consortium name="The Broad Institute Genomics Platform"/>
            <consortium name="The Broad Institute Genome Sequencing Center for Infectious Disease"/>
            <person name="Wu L."/>
            <person name="Ma J."/>
        </authorList>
    </citation>
    <scope>NUCLEOTIDE SEQUENCE [LARGE SCALE GENOMIC DNA]</scope>
    <source>
        <strain evidence="5">CCM 7043</strain>
    </source>
</reference>
<keyword evidence="1" id="KW-1133">Transmembrane helix</keyword>
<dbReference type="RefSeq" id="WP_344725952.1">
    <property type="nucleotide sequence ID" value="NZ_BAAAUS010000036.1"/>
</dbReference>
<dbReference type="PANTHER" id="PTHR19372">
    <property type="entry name" value="SULFITE REDUCTASE"/>
    <property type="match status" value="1"/>
</dbReference>
<sequence length="530" mass="54603">MSTTTTVPPRSAGPTGARIPRGYAVLVGVLAVGAAIGIGHLVAGLVSPSSSPYLAVGDTVIRYAPQPVTEFAKTAFGTSDKAVLLSVMGVILLAVAAAAGLLSRRSRSPGVRVVVVLGVLGLLAVATAPVFSPLDVLAPLASMAAGVGAFRLLHNLALSLDDPPAASGAAAGVSRRALLIGASAAVGAVSIGAGIGGQVLGRGVADSRRAVTASLARLRPARPAPAIPPGAAFPQLGTPTFLTAPADFYRIDVALRLPRLLADDWSMRIHGMVDNELTLRFQDLLDRPLVERTITMTCVSNPVGGDLISTANFIGVDLRDLLLQAGVRPGADQLLSTSTDGFTVGTPMSVLLEEGRGALLAIGMNGEALPQEHGFPVRMVVPGLYGYVSATKWVTDMEATTFAARSSYWVDRGWAEQGPIKTEARIDAPRSSASVPGGRVTLAGIAWSQPRGISKVEVRVDGGAWQEAQLAADVSGDTWRMWRADVDLAPGRHTAQARATDAAGNTQTETVADTVPDGATGWPGTTFSVT</sequence>
<evidence type="ECO:0000313" key="4">
    <source>
        <dbReference type="EMBL" id="MFD1516459.1"/>
    </source>
</evidence>
<dbReference type="InterPro" id="IPR014756">
    <property type="entry name" value="Ig_E-set"/>
</dbReference>
<comment type="caution">
    <text evidence="4">The sequence shown here is derived from an EMBL/GenBank/DDBJ whole genome shotgun (WGS) entry which is preliminary data.</text>
</comment>
<feature type="domain" description="Moybdenum cofactor oxidoreductase dimerisation" evidence="3">
    <location>
        <begin position="438"/>
        <end position="510"/>
    </location>
</feature>
<feature type="transmembrane region" description="Helical" evidence="1">
    <location>
        <begin position="23"/>
        <end position="46"/>
    </location>
</feature>
<feature type="transmembrane region" description="Helical" evidence="1">
    <location>
        <begin position="137"/>
        <end position="157"/>
    </location>
</feature>
<dbReference type="Pfam" id="PF03404">
    <property type="entry name" value="Mo-co_dimer"/>
    <property type="match status" value="1"/>
</dbReference>
<keyword evidence="1" id="KW-0472">Membrane</keyword>
<feature type="transmembrane region" description="Helical" evidence="1">
    <location>
        <begin position="113"/>
        <end position="131"/>
    </location>
</feature>
<name>A0ABW4EQW2_9PSEU</name>
<evidence type="ECO:0000313" key="5">
    <source>
        <dbReference type="Proteomes" id="UP001597114"/>
    </source>
</evidence>
<dbReference type="SUPFAM" id="SSF81296">
    <property type="entry name" value="E set domains"/>
    <property type="match status" value="1"/>
</dbReference>
<dbReference type="PANTHER" id="PTHR19372:SF7">
    <property type="entry name" value="SULFITE OXIDASE, MITOCHONDRIAL"/>
    <property type="match status" value="1"/>
</dbReference>
<evidence type="ECO:0000259" key="2">
    <source>
        <dbReference type="Pfam" id="PF00174"/>
    </source>
</evidence>
<evidence type="ECO:0000259" key="3">
    <source>
        <dbReference type="Pfam" id="PF03404"/>
    </source>
</evidence>
<organism evidence="4 5">
    <name type="scientific">Pseudonocardia yunnanensis</name>
    <dbReference type="NCBI Taxonomy" id="58107"/>
    <lineage>
        <taxon>Bacteria</taxon>
        <taxon>Bacillati</taxon>
        <taxon>Actinomycetota</taxon>
        <taxon>Actinomycetes</taxon>
        <taxon>Pseudonocardiales</taxon>
        <taxon>Pseudonocardiaceae</taxon>
        <taxon>Pseudonocardia</taxon>
    </lineage>
</organism>
<dbReference type="SUPFAM" id="SSF56524">
    <property type="entry name" value="Oxidoreductase molybdopterin-binding domain"/>
    <property type="match status" value="1"/>
</dbReference>
<protein>
    <submittedName>
        <fullName evidence="4">Molybdopterin-dependent oxidoreductase</fullName>
    </submittedName>
</protein>
<feature type="domain" description="Oxidoreductase molybdopterin-binding" evidence="2">
    <location>
        <begin position="257"/>
        <end position="408"/>
    </location>
</feature>
<gene>
    <name evidence="4" type="ORF">ACFSJD_03115</name>
</gene>
<feature type="transmembrane region" description="Helical" evidence="1">
    <location>
        <begin position="82"/>
        <end position="101"/>
    </location>
</feature>
<dbReference type="Proteomes" id="UP001597114">
    <property type="component" value="Unassembled WGS sequence"/>
</dbReference>
<accession>A0ABW4EQW2</accession>
<dbReference type="Pfam" id="PF00174">
    <property type="entry name" value="Oxidored_molyb"/>
    <property type="match status" value="1"/>
</dbReference>
<proteinExistence type="predicted"/>
<dbReference type="Gene3D" id="3.90.420.10">
    <property type="entry name" value="Oxidoreductase, molybdopterin-binding domain"/>
    <property type="match status" value="1"/>
</dbReference>
<dbReference type="Gene3D" id="2.60.40.650">
    <property type="match status" value="1"/>
</dbReference>
<keyword evidence="5" id="KW-1185">Reference proteome</keyword>
<evidence type="ECO:0000256" key="1">
    <source>
        <dbReference type="SAM" id="Phobius"/>
    </source>
</evidence>
<feature type="transmembrane region" description="Helical" evidence="1">
    <location>
        <begin position="178"/>
        <end position="200"/>
    </location>
</feature>
<keyword evidence="1" id="KW-0812">Transmembrane</keyword>
<dbReference type="InterPro" id="IPR036374">
    <property type="entry name" value="OxRdtase_Mopterin-bd_sf"/>
</dbReference>
<dbReference type="InterPro" id="IPR005066">
    <property type="entry name" value="MoCF_OxRdtse_dimer"/>
</dbReference>